<reference evidence="10 11" key="1">
    <citation type="submission" date="2016-10" db="EMBL/GenBank/DDBJ databases">
        <authorList>
            <person name="de Groot N.N."/>
        </authorList>
    </citation>
    <scope>NUCLEOTIDE SEQUENCE [LARGE SCALE GENOMIC DNA]</scope>
    <source>
        <strain evidence="10 11">DSM 17073</strain>
    </source>
</reference>
<reference evidence="9 12" key="2">
    <citation type="submission" date="2019-07" db="EMBL/GenBank/DDBJ databases">
        <title>Whole genome shotgun sequence of Halolactibacillus halophilus NBRC 100868.</title>
        <authorList>
            <person name="Hosoyama A."/>
            <person name="Uohara A."/>
            <person name="Ohji S."/>
            <person name="Ichikawa N."/>
        </authorList>
    </citation>
    <scope>NUCLEOTIDE SEQUENCE [LARGE SCALE GENOMIC DNA]</scope>
    <source>
        <strain evidence="9 12">NBRC 100868</strain>
    </source>
</reference>
<gene>
    <name evidence="9" type="ORF">HHA03_20920</name>
    <name evidence="10" type="ORF">SAMN05421839_14313</name>
</gene>
<dbReference type="NCBIfam" id="NF006771">
    <property type="entry name" value="PRK09290.1-5"/>
    <property type="match status" value="1"/>
</dbReference>
<keyword evidence="12" id="KW-1185">Reference proteome</keyword>
<dbReference type="InterPro" id="IPR002933">
    <property type="entry name" value="Peptidase_M20"/>
</dbReference>
<dbReference type="PIRSF" id="PIRSF001235">
    <property type="entry name" value="Amidase_carbamoylase"/>
    <property type="match status" value="1"/>
</dbReference>
<dbReference type="Proteomes" id="UP000321547">
    <property type="component" value="Unassembled WGS sequence"/>
</dbReference>
<dbReference type="Pfam" id="PF07687">
    <property type="entry name" value="M20_dimer"/>
    <property type="match status" value="1"/>
</dbReference>
<feature type="binding site" evidence="7">
    <location>
        <position position="78"/>
    </location>
    <ligand>
        <name>Zn(2+)</name>
        <dbReference type="ChEBI" id="CHEBI:29105"/>
        <label>1</label>
    </ligand>
</feature>
<dbReference type="PANTHER" id="PTHR32494">
    <property type="entry name" value="ALLANTOATE DEIMINASE-RELATED"/>
    <property type="match status" value="1"/>
</dbReference>
<feature type="domain" description="Peptidase M20 dimerisation" evidence="8">
    <location>
        <begin position="209"/>
        <end position="309"/>
    </location>
</feature>
<keyword evidence="4 7" id="KW-0479">Metal-binding</keyword>
<feature type="binding site" evidence="7">
    <location>
        <position position="89"/>
    </location>
    <ligand>
        <name>Zn(2+)</name>
        <dbReference type="ChEBI" id="CHEBI:29105"/>
        <label>1</label>
    </ligand>
</feature>
<dbReference type="InterPro" id="IPR036264">
    <property type="entry name" value="Bact_exopeptidase_dim_dom"/>
</dbReference>
<dbReference type="STRING" id="306540.SAMN05421839_14313"/>
<dbReference type="GO" id="GO:0016813">
    <property type="term" value="F:hydrolase activity, acting on carbon-nitrogen (but not peptide) bonds, in linear amidines"/>
    <property type="evidence" value="ECO:0007669"/>
    <property type="project" value="InterPro"/>
</dbReference>
<dbReference type="SUPFAM" id="SSF53187">
    <property type="entry name" value="Zn-dependent exopeptidases"/>
    <property type="match status" value="1"/>
</dbReference>
<organism evidence="10 11">
    <name type="scientific">Halolactibacillus halophilus</name>
    <dbReference type="NCBI Taxonomy" id="306540"/>
    <lineage>
        <taxon>Bacteria</taxon>
        <taxon>Bacillati</taxon>
        <taxon>Bacillota</taxon>
        <taxon>Bacilli</taxon>
        <taxon>Bacillales</taxon>
        <taxon>Bacillaceae</taxon>
        <taxon>Halolactibacillus</taxon>
    </lineage>
</organism>
<evidence type="ECO:0000256" key="2">
    <source>
        <dbReference type="ARBA" id="ARBA00006153"/>
    </source>
</evidence>
<keyword evidence="6" id="KW-0464">Manganese</keyword>
<feature type="binding site" evidence="7">
    <location>
        <position position="124"/>
    </location>
    <ligand>
        <name>Zn(2+)</name>
        <dbReference type="ChEBI" id="CHEBI:29105"/>
        <label>2</label>
    </ligand>
</feature>
<dbReference type="NCBIfam" id="TIGR01879">
    <property type="entry name" value="hydantase"/>
    <property type="match status" value="1"/>
</dbReference>
<feature type="binding site" evidence="7">
    <location>
        <position position="379"/>
    </location>
    <ligand>
        <name>Zn(2+)</name>
        <dbReference type="ChEBI" id="CHEBI:29105"/>
        <label>2</label>
    </ligand>
</feature>
<dbReference type="EMBL" id="FOXC01000043">
    <property type="protein sequence ID" value="SFP69214.1"/>
    <property type="molecule type" value="Genomic_DNA"/>
</dbReference>
<dbReference type="AlphaFoldDB" id="A0A1I5SEP5"/>
<evidence type="ECO:0000256" key="6">
    <source>
        <dbReference type="ARBA" id="ARBA00023211"/>
    </source>
</evidence>
<comment type="cofactor">
    <cofactor evidence="1">
        <name>Mn(2+)</name>
        <dbReference type="ChEBI" id="CHEBI:29035"/>
    </cofactor>
</comment>
<evidence type="ECO:0000256" key="3">
    <source>
        <dbReference type="ARBA" id="ARBA00011738"/>
    </source>
</evidence>
<evidence type="ECO:0000256" key="4">
    <source>
        <dbReference type="ARBA" id="ARBA00022723"/>
    </source>
</evidence>
<dbReference type="InterPro" id="IPR010158">
    <property type="entry name" value="Amidase_Cbmase"/>
</dbReference>
<feature type="binding site" evidence="7">
    <location>
        <position position="188"/>
    </location>
    <ligand>
        <name>Zn(2+)</name>
        <dbReference type="ChEBI" id="CHEBI:29105"/>
        <label>1</label>
    </ligand>
</feature>
<comment type="cofactor">
    <cofactor evidence="7">
        <name>Zn(2+)</name>
        <dbReference type="ChEBI" id="CHEBI:29105"/>
    </cofactor>
    <text evidence="7">Binds 2 Zn(2+) ions per subunit.</text>
</comment>
<dbReference type="GO" id="GO:0046872">
    <property type="term" value="F:metal ion binding"/>
    <property type="evidence" value="ECO:0007669"/>
    <property type="project" value="UniProtKB-KW"/>
</dbReference>
<protein>
    <submittedName>
        <fullName evidence="10">Allantoate deiminase</fullName>
    </submittedName>
    <submittedName>
        <fullName evidence="9">Zn-dependent hydrolase</fullName>
    </submittedName>
</protein>
<keyword evidence="5 9" id="KW-0378">Hydrolase</keyword>
<feature type="binding site" evidence="7">
    <location>
        <position position="89"/>
    </location>
    <ligand>
        <name>Zn(2+)</name>
        <dbReference type="ChEBI" id="CHEBI:29105"/>
        <label>2</label>
    </ligand>
</feature>
<dbReference type="SUPFAM" id="SSF55031">
    <property type="entry name" value="Bacterial exopeptidase dimerisation domain"/>
    <property type="match status" value="1"/>
</dbReference>
<dbReference type="Gene3D" id="3.30.70.360">
    <property type="match status" value="1"/>
</dbReference>
<evidence type="ECO:0000313" key="10">
    <source>
        <dbReference type="EMBL" id="SFP69214.1"/>
    </source>
</evidence>
<evidence type="ECO:0000256" key="7">
    <source>
        <dbReference type="PIRSR" id="PIRSR001235-1"/>
    </source>
</evidence>
<dbReference type="Proteomes" id="UP000242243">
    <property type="component" value="Unassembled WGS sequence"/>
</dbReference>
<dbReference type="InterPro" id="IPR011650">
    <property type="entry name" value="Peptidase_M20_dimer"/>
</dbReference>
<evidence type="ECO:0000313" key="9">
    <source>
        <dbReference type="EMBL" id="GEM02560.1"/>
    </source>
</evidence>
<proteinExistence type="inferred from homology"/>
<dbReference type="EMBL" id="BJWI01000044">
    <property type="protein sequence ID" value="GEM02560.1"/>
    <property type="molecule type" value="Genomic_DNA"/>
</dbReference>
<dbReference type="CDD" id="cd03884">
    <property type="entry name" value="M20_bAS"/>
    <property type="match status" value="1"/>
</dbReference>
<dbReference type="PANTHER" id="PTHR32494:SF19">
    <property type="entry name" value="ALLANTOATE DEIMINASE-RELATED"/>
    <property type="match status" value="1"/>
</dbReference>
<dbReference type="Gene3D" id="3.40.630.10">
    <property type="entry name" value="Zn peptidases"/>
    <property type="match status" value="1"/>
</dbReference>
<evidence type="ECO:0000313" key="11">
    <source>
        <dbReference type="Proteomes" id="UP000242243"/>
    </source>
</evidence>
<evidence type="ECO:0000256" key="1">
    <source>
        <dbReference type="ARBA" id="ARBA00001936"/>
    </source>
</evidence>
<evidence type="ECO:0000256" key="5">
    <source>
        <dbReference type="ARBA" id="ARBA00022801"/>
    </source>
</evidence>
<evidence type="ECO:0000259" key="8">
    <source>
        <dbReference type="Pfam" id="PF07687"/>
    </source>
</evidence>
<sequence>MLSLERMIEDLNQLATYTSTVSGVTRLSFTKEERAAKDYLKKQAQAHELDTTEDAIGNLFIRYPSENTEAKTLLIGSHIDSVVSGGEYDGTLGVIVGLELLRHASETHLTLPFHLEVVAFTDEEGARFKTGMIGSRAFAGTFHEEELASIDNQSISLEEARTAATNQPLDLTEIKADVDQLLGYLEVHIEQGKVLEQLDLPVGIVSGIVGLNWYDIEITGEAGHAGVTPMDERKDPVIAQSAFMLQLHNEVKNNSQAVVTFGQIQVEPGSINVIPSKTTFSIDLRDIEQTELDRLDQHIRELAKDIEADYGVTINVKKLDEAKPVKMSGAMISQLETAMKGNDYPVHTLPSGAGHDAMHLAEITQAGLLFLRTPNGVSHRPDETVIPEDVLVAADVLLDTILALRNKHE</sequence>
<dbReference type="RefSeq" id="WP_089833576.1">
    <property type="nucleotide sequence ID" value="NZ_BJWI01000044.1"/>
</dbReference>
<keyword evidence="7" id="KW-0862">Zinc</keyword>
<accession>A0A1I5SEP5</accession>
<dbReference type="Pfam" id="PF01546">
    <property type="entry name" value="Peptidase_M20"/>
    <property type="match status" value="1"/>
</dbReference>
<comment type="subunit">
    <text evidence="3">Homodimer.</text>
</comment>
<comment type="similarity">
    <text evidence="2">Belongs to the peptidase M20 family.</text>
</comment>
<evidence type="ECO:0000313" key="12">
    <source>
        <dbReference type="Proteomes" id="UP000321547"/>
    </source>
</evidence>
<name>A0A1I5SEP5_9BACI</name>